<keyword evidence="1" id="KW-0963">Cytoplasm</keyword>
<dbReference type="PROSITE" id="PS00065">
    <property type="entry name" value="D_2_HYDROXYACID_DH_1"/>
    <property type="match status" value="1"/>
</dbReference>
<keyword evidence="2" id="KW-0560">Oxidoreductase</keyword>
<feature type="domain" description="D-isomer specific 2-hydroxyacid dehydrogenase NAD-binding" evidence="5">
    <location>
        <begin position="113"/>
        <end position="256"/>
    </location>
</feature>
<dbReference type="GO" id="GO:0005829">
    <property type="term" value="C:cytosol"/>
    <property type="evidence" value="ECO:0007669"/>
    <property type="project" value="TreeGrafter"/>
</dbReference>
<evidence type="ECO:0000256" key="2">
    <source>
        <dbReference type="ARBA" id="ARBA00023002"/>
    </source>
</evidence>
<comment type="caution">
    <text evidence="6">The sequence shown here is derived from an EMBL/GenBank/DDBJ whole genome shotgun (WGS) entry which is preliminary data.</text>
</comment>
<dbReference type="SUPFAM" id="SSF52283">
    <property type="entry name" value="Formate/glycerate dehydrogenase catalytic domain-like"/>
    <property type="match status" value="1"/>
</dbReference>
<dbReference type="PANTHER" id="PTHR10996:SF178">
    <property type="entry name" value="2-HYDROXYACID DEHYDROGENASE YGL185C-RELATED"/>
    <property type="match status" value="1"/>
</dbReference>
<dbReference type="GO" id="GO:0051287">
    <property type="term" value="F:NAD binding"/>
    <property type="evidence" value="ECO:0007669"/>
    <property type="project" value="InterPro"/>
</dbReference>
<proteinExistence type="inferred from homology"/>
<dbReference type="GO" id="GO:0008615">
    <property type="term" value="P:pyridoxine biosynthetic process"/>
    <property type="evidence" value="ECO:0007669"/>
    <property type="project" value="UniProtKB-KW"/>
</dbReference>
<dbReference type="InterPro" id="IPR006140">
    <property type="entry name" value="D-isomer_DH_NAD-bd"/>
</dbReference>
<evidence type="ECO:0000259" key="5">
    <source>
        <dbReference type="Pfam" id="PF02826"/>
    </source>
</evidence>
<organism evidence="6">
    <name type="scientific">gut metagenome</name>
    <dbReference type="NCBI Taxonomy" id="749906"/>
    <lineage>
        <taxon>unclassified sequences</taxon>
        <taxon>metagenomes</taxon>
        <taxon>organismal metagenomes</taxon>
    </lineage>
</organism>
<evidence type="ECO:0000313" key="6">
    <source>
        <dbReference type="EMBL" id="EJW89098.1"/>
    </source>
</evidence>
<dbReference type="GO" id="GO:0030267">
    <property type="term" value="F:glyoxylate reductase (NADPH) activity"/>
    <property type="evidence" value="ECO:0007669"/>
    <property type="project" value="TreeGrafter"/>
</dbReference>
<dbReference type="HAMAP" id="MF_01825">
    <property type="entry name" value="PdxB"/>
    <property type="match status" value="1"/>
</dbReference>
<reference evidence="6" key="1">
    <citation type="journal article" date="2012" name="PLoS ONE">
        <title>Gene sets for utilization of primary and secondary nutrition supplies in the distal gut of endangered iberian lynx.</title>
        <authorList>
            <person name="Alcaide M."/>
            <person name="Messina E."/>
            <person name="Richter M."/>
            <person name="Bargiela R."/>
            <person name="Peplies J."/>
            <person name="Huws S.A."/>
            <person name="Newbold C.J."/>
            <person name="Golyshin P.N."/>
            <person name="Simon M.A."/>
            <person name="Lopez G."/>
            <person name="Yakimov M.M."/>
            <person name="Ferrer M."/>
        </authorList>
    </citation>
    <scope>NUCLEOTIDE SEQUENCE</scope>
</reference>
<dbReference type="Gene3D" id="3.40.50.720">
    <property type="entry name" value="NAD(P)-binding Rossmann-like Domain"/>
    <property type="match status" value="2"/>
</dbReference>
<accession>J9F3L2</accession>
<dbReference type="Pfam" id="PF02826">
    <property type="entry name" value="2-Hacid_dh_C"/>
    <property type="match status" value="1"/>
</dbReference>
<dbReference type="InterPro" id="IPR029752">
    <property type="entry name" value="D-isomer_DH_CS1"/>
</dbReference>
<dbReference type="EMBL" id="AMCI01009707">
    <property type="protein sequence ID" value="EJW89098.1"/>
    <property type="molecule type" value="Genomic_DNA"/>
</dbReference>
<gene>
    <name evidence="6" type="ORF">EVA_22801</name>
</gene>
<evidence type="ECO:0000256" key="4">
    <source>
        <dbReference type="ARBA" id="ARBA00023096"/>
    </source>
</evidence>
<dbReference type="AlphaFoldDB" id="J9F3L2"/>
<dbReference type="GO" id="GO:0033711">
    <property type="term" value="F:4-phosphoerythronate dehydrogenase activity"/>
    <property type="evidence" value="ECO:0007669"/>
    <property type="project" value="InterPro"/>
</dbReference>
<name>J9F3L2_9ZZZZ</name>
<dbReference type="InterPro" id="IPR036291">
    <property type="entry name" value="NAD(P)-bd_dom_sf"/>
</dbReference>
<dbReference type="GO" id="GO:0016618">
    <property type="term" value="F:hydroxypyruvate reductase [NAD(P)H] activity"/>
    <property type="evidence" value="ECO:0007669"/>
    <property type="project" value="TreeGrafter"/>
</dbReference>
<keyword evidence="3" id="KW-0520">NAD</keyword>
<dbReference type="InterPro" id="IPR050223">
    <property type="entry name" value="D-isomer_2-hydroxyacid_DH"/>
</dbReference>
<protein>
    <submittedName>
        <fullName evidence="6">Erythronate-4-phosphate dehydrogenase</fullName>
    </submittedName>
</protein>
<dbReference type="PANTHER" id="PTHR10996">
    <property type="entry name" value="2-HYDROXYACID DEHYDROGENASE-RELATED"/>
    <property type="match status" value="1"/>
</dbReference>
<evidence type="ECO:0000256" key="3">
    <source>
        <dbReference type="ARBA" id="ARBA00023027"/>
    </source>
</evidence>
<dbReference type="SUPFAM" id="SSF51735">
    <property type="entry name" value="NAD(P)-binding Rossmann-fold domains"/>
    <property type="match status" value="1"/>
</dbReference>
<dbReference type="CDD" id="cd12158">
    <property type="entry name" value="ErythrP_dh"/>
    <property type="match status" value="1"/>
</dbReference>
<evidence type="ECO:0000256" key="1">
    <source>
        <dbReference type="ARBA" id="ARBA00022490"/>
    </source>
</evidence>
<sequence length="344" mass="38026">MHILIDDKIPYIQGEAERLGTTTYKNGGSITAEDVREADALIIRTRTCCNRELLAGSKVQFIATATIGFDHIDTRYLQEAGIEWTNCPGCNASSVGQYVANSLLLLEEAGMISTHNCTVGIIGVGHVGTQVETAVKRLGCRVLRYDPPRAAAEGNEGFATMEDLLAEADVLTFHTPLTRNGAHPTYHMADESFFKQLTRQPVLINSARGEVVCNTALKQALQEGSIRAAVIDTWENEPAIDRELLDKVFLGTPHIAGYSADGKACGTRMALEAVARHFGMTDLTFDIQAPAFSKDNYYYAADQGIRPTDSPLRLYNPQRDSENLKQHPEQFEYLRGNYPLRREK</sequence>
<keyword evidence="4" id="KW-0664">Pyridoxine biosynthesis</keyword>
<dbReference type="InterPro" id="IPR020921">
    <property type="entry name" value="Erythronate-4-P_DHase"/>
</dbReference>